<name>A0A6A3HJF0_9STRA</name>
<evidence type="ECO:0000313" key="5">
    <source>
        <dbReference type="Proteomes" id="UP000488956"/>
    </source>
</evidence>
<evidence type="ECO:0000313" key="2">
    <source>
        <dbReference type="EMBL" id="KAE8968895.1"/>
    </source>
</evidence>
<accession>A0A6A3HJF0</accession>
<protein>
    <submittedName>
        <fullName evidence="2">Uncharacterized protein</fullName>
    </submittedName>
</protein>
<dbReference type="EMBL" id="QXFX01002014">
    <property type="protein sequence ID" value="KAE9081839.1"/>
    <property type="molecule type" value="Genomic_DNA"/>
</dbReference>
<dbReference type="AlphaFoldDB" id="A0A6A3HJF0"/>
<comment type="caution">
    <text evidence="2">The sequence shown here is derived from an EMBL/GenBank/DDBJ whole genome shotgun (WGS) entry which is preliminary data.</text>
</comment>
<proteinExistence type="predicted"/>
<evidence type="ECO:0000313" key="4">
    <source>
        <dbReference type="Proteomes" id="UP000460718"/>
    </source>
</evidence>
<dbReference type="Proteomes" id="UP000460718">
    <property type="component" value="Unassembled WGS sequence"/>
</dbReference>
<gene>
    <name evidence="3" type="ORF">PF010_g21830</name>
    <name evidence="2" type="ORF">PF011_g27018</name>
</gene>
<sequence length="106" mass="12035">MKEYFTRYQHIRGEETNNAYMHGALQRSWCAFIRRWNAAGREGLSFTSWLKDREASRSTCAIGDHRARVAFVLRATGRRLHQVPGSSEANARGVGAPVDELGAERR</sequence>
<reference evidence="4 5" key="1">
    <citation type="submission" date="2018-09" db="EMBL/GenBank/DDBJ databases">
        <title>Genomic investigation of the strawberry pathogen Phytophthora fragariae indicates pathogenicity is determined by transcriptional variation in three key races.</title>
        <authorList>
            <person name="Adams T.M."/>
            <person name="Armitage A.D."/>
            <person name="Sobczyk M.K."/>
            <person name="Bates H.J."/>
            <person name="Dunwell J.M."/>
            <person name="Nellist C.F."/>
            <person name="Harrison R.J."/>
        </authorList>
    </citation>
    <scope>NUCLEOTIDE SEQUENCE [LARGE SCALE GENOMIC DNA]</scope>
    <source>
        <strain evidence="3 5">ONT-3</strain>
        <strain evidence="2 4">SCRP245</strain>
    </source>
</reference>
<dbReference type="EMBL" id="QXFW01003764">
    <property type="protein sequence ID" value="KAE8968895.1"/>
    <property type="molecule type" value="Genomic_DNA"/>
</dbReference>
<evidence type="ECO:0000256" key="1">
    <source>
        <dbReference type="SAM" id="MobiDB-lite"/>
    </source>
</evidence>
<feature type="region of interest" description="Disordered" evidence="1">
    <location>
        <begin position="82"/>
        <end position="106"/>
    </location>
</feature>
<evidence type="ECO:0000313" key="3">
    <source>
        <dbReference type="EMBL" id="KAE9081839.1"/>
    </source>
</evidence>
<organism evidence="2 4">
    <name type="scientific">Phytophthora fragariae</name>
    <dbReference type="NCBI Taxonomy" id="53985"/>
    <lineage>
        <taxon>Eukaryota</taxon>
        <taxon>Sar</taxon>
        <taxon>Stramenopiles</taxon>
        <taxon>Oomycota</taxon>
        <taxon>Peronosporomycetes</taxon>
        <taxon>Peronosporales</taxon>
        <taxon>Peronosporaceae</taxon>
        <taxon>Phytophthora</taxon>
    </lineage>
</organism>
<dbReference type="Proteomes" id="UP000488956">
    <property type="component" value="Unassembled WGS sequence"/>
</dbReference>